<proteinExistence type="predicted"/>
<keyword evidence="1" id="KW-1185">Reference proteome</keyword>
<dbReference type="WBParaSite" id="PDA_v2.g3399.t1">
    <property type="protein sequence ID" value="PDA_v2.g3399.t1"/>
    <property type="gene ID" value="PDA_v2.g3399"/>
</dbReference>
<organism evidence="1 2">
    <name type="scientific">Panagrolaimus davidi</name>
    <dbReference type="NCBI Taxonomy" id="227884"/>
    <lineage>
        <taxon>Eukaryota</taxon>
        <taxon>Metazoa</taxon>
        <taxon>Ecdysozoa</taxon>
        <taxon>Nematoda</taxon>
        <taxon>Chromadorea</taxon>
        <taxon>Rhabditida</taxon>
        <taxon>Tylenchina</taxon>
        <taxon>Panagrolaimomorpha</taxon>
        <taxon>Panagrolaimoidea</taxon>
        <taxon>Panagrolaimidae</taxon>
        <taxon>Panagrolaimus</taxon>
    </lineage>
</organism>
<name>A0A914QPI1_9BILA</name>
<dbReference type="Proteomes" id="UP000887578">
    <property type="component" value="Unplaced"/>
</dbReference>
<protein>
    <submittedName>
        <fullName evidence="2">Uncharacterized protein</fullName>
    </submittedName>
</protein>
<reference evidence="2" key="1">
    <citation type="submission" date="2022-11" db="UniProtKB">
        <authorList>
            <consortium name="WormBaseParasite"/>
        </authorList>
    </citation>
    <scope>IDENTIFICATION</scope>
</reference>
<evidence type="ECO:0000313" key="1">
    <source>
        <dbReference type="Proteomes" id="UP000887578"/>
    </source>
</evidence>
<evidence type="ECO:0000313" key="2">
    <source>
        <dbReference type="WBParaSite" id="PDA_v2.g3399.t1"/>
    </source>
</evidence>
<accession>A0A914QPI1</accession>
<sequence>MAETSVSEIMESLKEYTKEEINNREAFKSKIEKMKKTFRLIKLSNYEYGLSFKGKKDHRIIVKEERDKSKAREYSKNENGYWRCSRCSSTGLKFKYGILFAAIKHGDGCETKEYSFVMKNQSLLKQGKLKEAYCLARSKGSK</sequence>
<dbReference type="AlphaFoldDB" id="A0A914QPI1"/>